<dbReference type="STRING" id="755172.HMPREF1863_00496"/>
<keyword evidence="2 4" id="KW-0442">Lipid degradation</keyword>
<dbReference type="SUPFAM" id="SSF52151">
    <property type="entry name" value="FabD/lysophospholipase-like"/>
    <property type="match status" value="1"/>
</dbReference>
<dbReference type="RefSeq" id="WP_068367018.1">
    <property type="nucleotide sequence ID" value="NZ_KQ960171.1"/>
</dbReference>
<dbReference type="EMBL" id="LSDG01000019">
    <property type="protein sequence ID" value="KXB67309.1"/>
    <property type="molecule type" value="Genomic_DNA"/>
</dbReference>
<accession>A0A134AI27</accession>
<name>A0A134AI27_9FIRM</name>
<feature type="active site" description="Proton acceptor" evidence="4">
    <location>
        <position position="171"/>
    </location>
</feature>
<evidence type="ECO:0000256" key="2">
    <source>
        <dbReference type="ARBA" id="ARBA00022963"/>
    </source>
</evidence>
<keyword evidence="1 4" id="KW-0378">Hydrolase</keyword>
<keyword evidence="7" id="KW-1185">Reference proteome</keyword>
<feature type="short sequence motif" description="DGA/G" evidence="4">
    <location>
        <begin position="171"/>
        <end position="173"/>
    </location>
</feature>
<protein>
    <submittedName>
        <fullName evidence="6">Phospholipase, patatin family</fullName>
    </submittedName>
</protein>
<dbReference type="InterPro" id="IPR002641">
    <property type="entry name" value="PNPLA_dom"/>
</dbReference>
<feature type="domain" description="PNPLA" evidence="5">
    <location>
        <begin position="5"/>
        <end position="184"/>
    </location>
</feature>
<dbReference type="Gene3D" id="3.40.1090.10">
    <property type="entry name" value="Cytosolic phospholipase A2 catalytic domain"/>
    <property type="match status" value="2"/>
</dbReference>
<dbReference type="PROSITE" id="PS51635">
    <property type="entry name" value="PNPLA"/>
    <property type="match status" value="1"/>
</dbReference>
<organism evidence="6 7">
    <name type="scientific">Aedoeadaptatus coxii</name>
    <dbReference type="NCBI Taxonomy" id="755172"/>
    <lineage>
        <taxon>Bacteria</taxon>
        <taxon>Bacillati</taxon>
        <taxon>Bacillota</taxon>
        <taxon>Tissierellia</taxon>
        <taxon>Tissierellales</taxon>
        <taxon>Peptoniphilaceae</taxon>
        <taxon>Aedoeadaptatus</taxon>
    </lineage>
</organism>
<evidence type="ECO:0000256" key="1">
    <source>
        <dbReference type="ARBA" id="ARBA00022801"/>
    </source>
</evidence>
<feature type="active site" description="Nucleophile" evidence="4">
    <location>
        <position position="38"/>
    </location>
</feature>
<evidence type="ECO:0000259" key="5">
    <source>
        <dbReference type="PROSITE" id="PS51635"/>
    </source>
</evidence>
<gene>
    <name evidence="6" type="ORF">HMPREF1863_00496</name>
</gene>
<dbReference type="CDD" id="cd07209">
    <property type="entry name" value="Pat_hypo_Ecoli_Z1214_like"/>
    <property type="match status" value="1"/>
</dbReference>
<dbReference type="InterPro" id="IPR050301">
    <property type="entry name" value="NTE"/>
</dbReference>
<dbReference type="OrthoDB" id="9770965at2"/>
<comment type="caution">
    <text evidence="6">The sequence shown here is derived from an EMBL/GenBank/DDBJ whole genome shotgun (WGS) entry which is preliminary data.</text>
</comment>
<sequence>MAYGLVLEGGGAKGSYQLGAYMAVQEMKPDIRLVVGTSIGALNGAFIVQGNTDELARIWSKISFDNGGELSSALVEIKKGIDPVSLAKTARAMRRVDLEPLKELIHRHIDEEAIRKSSIDYGLVVYSVSEAKTKFLYLEDIPKGRLGNYILASCCYPVFAPVKIDGKFYADGGIGNNLPYEMVLARDLDPIILRTNPPKGEVFPENSIVIGPTQPIAETMHFDPDLASRRMHIGYRHGRRILGGYDGMDYIFYPFSEREALKRLDDLFFAATEDFRYLVEEKGSPERGIHDNLWPKLADALHLGEEYSYKELLLGLVEARADQLHMDRDKIYTLDGLLDAMEKRGDVRPPVESMVERVLYLLFRGKRLAIE</sequence>
<feature type="short sequence motif" description="GXSXG" evidence="4">
    <location>
        <begin position="36"/>
        <end position="40"/>
    </location>
</feature>
<dbReference type="GO" id="GO:0016787">
    <property type="term" value="F:hydrolase activity"/>
    <property type="evidence" value="ECO:0007669"/>
    <property type="project" value="UniProtKB-UniRule"/>
</dbReference>
<dbReference type="PATRIC" id="fig|755172.3.peg.473"/>
<proteinExistence type="predicted"/>
<feature type="short sequence motif" description="GXGXXG" evidence="4">
    <location>
        <begin position="9"/>
        <end position="14"/>
    </location>
</feature>
<evidence type="ECO:0000256" key="3">
    <source>
        <dbReference type="ARBA" id="ARBA00023098"/>
    </source>
</evidence>
<dbReference type="Pfam" id="PF01734">
    <property type="entry name" value="Patatin"/>
    <property type="match status" value="1"/>
</dbReference>
<dbReference type="PANTHER" id="PTHR14226:SF29">
    <property type="entry name" value="NEUROPATHY TARGET ESTERASE SWS"/>
    <property type="match status" value="1"/>
</dbReference>
<dbReference type="GO" id="GO:0016042">
    <property type="term" value="P:lipid catabolic process"/>
    <property type="evidence" value="ECO:0007669"/>
    <property type="project" value="UniProtKB-UniRule"/>
</dbReference>
<dbReference type="InterPro" id="IPR016035">
    <property type="entry name" value="Acyl_Trfase/lysoPLipase"/>
</dbReference>
<dbReference type="Proteomes" id="UP000070442">
    <property type="component" value="Unassembled WGS sequence"/>
</dbReference>
<evidence type="ECO:0000313" key="7">
    <source>
        <dbReference type="Proteomes" id="UP000070442"/>
    </source>
</evidence>
<dbReference type="AlphaFoldDB" id="A0A134AI27"/>
<keyword evidence="3 4" id="KW-0443">Lipid metabolism</keyword>
<evidence type="ECO:0000313" key="6">
    <source>
        <dbReference type="EMBL" id="KXB67309.1"/>
    </source>
</evidence>
<dbReference type="PANTHER" id="PTHR14226">
    <property type="entry name" value="NEUROPATHY TARGET ESTERASE/SWISS CHEESE D.MELANOGASTER"/>
    <property type="match status" value="1"/>
</dbReference>
<reference evidence="7" key="1">
    <citation type="submission" date="2016-01" db="EMBL/GenBank/DDBJ databases">
        <authorList>
            <person name="Mitreva M."/>
            <person name="Pepin K.H."/>
            <person name="Mihindukulasuriya K.A."/>
            <person name="Fulton R."/>
            <person name="Fronick C."/>
            <person name="O'Laughlin M."/>
            <person name="Miner T."/>
            <person name="Herter B."/>
            <person name="Rosa B.A."/>
            <person name="Cordes M."/>
            <person name="Tomlinson C."/>
            <person name="Wollam A."/>
            <person name="Palsikar V.B."/>
            <person name="Mardis E.R."/>
            <person name="Wilson R.K."/>
        </authorList>
    </citation>
    <scope>NUCLEOTIDE SEQUENCE [LARGE SCALE GENOMIC DNA]</scope>
    <source>
        <strain evidence="7">DNF00729</strain>
    </source>
</reference>
<evidence type="ECO:0000256" key="4">
    <source>
        <dbReference type="PROSITE-ProRule" id="PRU01161"/>
    </source>
</evidence>